<comment type="caution">
    <text evidence="1">The sequence shown here is derived from an EMBL/GenBank/DDBJ whole genome shotgun (WGS) entry which is preliminary data.</text>
</comment>
<proteinExistence type="predicted"/>
<keyword evidence="2" id="KW-1185">Reference proteome</keyword>
<evidence type="ECO:0008006" key="3">
    <source>
        <dbReference type="Google" id="ProtNLM"/>
    </source>
</evidence>
<dbReference type="RefSeq" id="WP_168552670.1">
    <property type="nucleotide sequence ID" value="NZ_JAAWWL010000002.1"/>
</dbReference>
<sequence>MRRLVTILILFAAILQATSQYVVRGNDELESLKKLPQEKVYLHHSGPVLFSGEYLYYALYCFNTQTNKASNISTVAYVALVNEAKEIVLEQKIKLDKGMGKGDFFVSTDIPSGNYKLLGYSNWMKNNGITQVFQDDLVVINPYQVEQAKFLTEVPEEALISEREVKMDSATISLLFDKTNYSKRESINLKLRNYKGPSGYGNYSIRVQKKEGIQSDSENSSIEFANAFFNVEKTIENQLGDNIFLPEQRGELLYGTVTDKNSNEPVTGETVVVSIPGGEFLLKFAKTDTEGNFYSYLKKDYQQSNAVLQVDNSEGDYKVELKKLPELDVSKLSFNDFKLKKEYLELIRKRSIDNQLENQFFAAKPDSILLGDPIDPFDGGIPEVVYLDDYTRFKTFEETLVEILNKAGYRNNGNERDYIRILQDFEKVTEDYNDYPAIVLIDGVFIPNHEEIRDFDARQIESISLIRDQFRMADKDYQGMLLVKTFEGNYYETYQAKNGVTAEITKPVVNKNYFKQRYSEIDSTYDRIPDYRRLLLWEPHVSVEGNELDFEFFTSDLEGEYEVILDGFTSYGKPIYFSKSIWIE</sequence>
<accession>A0ABX1GTU5</accession>
<protein>
    <recommendedName>
        <fullName evidence="3">Macroglobulin domain-containing protein</fullName>
    </recommendedName>
</protein>
<name>A0ABX1GTU5_9FLAO</name>
<dbReference type="EMBL" id="JAAWWL010000002">
    <property type="protein sequence ID" value="NKI32471.1"/>
    <property type="molecule type" value="Genomic_DNA"/>
</dbReference>
<gene>
    <name evidence="1" type="ORF">HCU67_10985</name>
</gene>
<reference evidence="1 2" key="1">
    <citation type="submission" date="2020-04" db="EMBL/GenBank/DDBJ databases">
        <authorList>
            <person name="Yoon J."/>
        </authorList>
    </citation>
    <scope>NUCLEOTIDE SEQUENCE [LARGE SCALE GENOMIC DNA]</scope>
    <source>
        <strain evidence="1 2">DJ-13</strain>
    </source>
</reference>
<evidence type="ECO:0000313" key="2">
    <source>
        <dbReference type="Proteomes" id="UP000718451"/>
    </source>
</evidence>
<organism evidence="1 2">
    <name type="scientific">Croceivirga thetidis</name>
    <dbReference type="NCBI Taxonomy" id="2721623"/>
    <lineage>
        <taxon>Bacteria</taxon>
        <taxon>Pseudomonadati</taxon>
        <taxon>Bacteroidota</taxon>
        <taxon>Flavobacteriia</taxon>
        <taxon>Flavobacteriales</taxon>
        <taxon>Flavobacteriaceae</taxon>
        <taxon>Croceivirga</taxon>
    </lineage>
</organism>
<dbReference type="Proteomes" id="UP000718451">
    <property type="component" value="Unassembled WGS sequence"/>
</dbReference>
<evidence type="ECO:0000313" key="1">
    <source>
        <dbReference type="EMBL" id="NKI32471.1"/>
    </source>
</evidence>